<feature type="domain" description="RNA 2-O ribose methyltransferase substrate binding" evidence="11">
    <location>
        <begin position="282"/>
        <end position="376"/>
    </location>
</feature>
<dbReference type="PANTHER" id="PTHR46103">
    <property type="entry name" value="RRNA METHYLTRANSFERASE 1, MITOCHONDRIAL"/>
    <property type="match status" value="1"/>
</dbReference>
<evidence type="ECO:0000256" key="3">
    <source>
        <dbReference type="ARBA" id="ARBA00022552"/>
    </source>
</evidence>
<evidence type="ECO:0000256" key="9">
    <source>
        <dbReference type="ARBA" id="ARBA00034881"/>
    </source>
</evidence>
<dbReference type="SUPFAM" id="SSF75217">
    <property type="entry name" value="alpha/beta knot"/>
    <property type="match status" value="1"/>
</dbReference>
<keyword evidence="3" id="KW-0698">rRNA processing</keyword>
<feature type="compositionally biased region" description="Basic and acidic residues" evidence="10">
    <location>
        <begin position="206"/>
        <end position="242"/>
    </location>
</feature>
<protein>
    <recommendedName>
        <fullName evidence="9">rRNA methyltransferase 1, mitochondrial</fullName>
    </recommendedName>
</protein>
<feature type="compositionally biased region" description="Basic and acidic residues" evidence="10">
    <location>
        <begin position="253"/>
        <end position="270"/>
    </location>
</feature>
<name>A0AA40CH78_9PEZI</name>
<evidence type="ECO:0000313" key="13">
    <source>
        <dbReference type="Proteomes" id="UP001174936"/>
    </source>
</evidence>
<feature type="compositionally biased region" description="Basic and acidic residues" evidence="10">
    <location>
        <begin position="145"/>
        <end position="196"/>
    </location>
</feature>
<evidence type="ECO:0000256" key="8">
    <source>
        <dbReference type="ARBA" id="ARBA00023128"/>
    </source>
</evidence>
<comment type="subcellular location">
    <subcellularLocation>
        <location evidence="1">Mitochondrion</location>
    </subcellularLocation>
</comment>
<dbReference type="SMART" id="SM00967">
    <property type="entry name" value="SpoU_sub_bind"/>
    <property type="match status" value="1"/>
</dbReference>
<dbReference type="Gene3D" id="3.40.1280.10">
    <property type="match status" value="1"/>
</dbReference>
<keyword evidence="7" id="KW-0809">Transit peptide</keyword>
<keyword evidence="6" id="KW-0949">S-adenosyl-L-methionine</keyword>
<keyword evidence="8" id="KW-0496">Mitochondrion</keyword>
<gene>
    <name evidence="12" type="ORF">B0T16DRAFT_421706</name>
</gene>
<dbReference type="AlphaFoldDB" id="A0AA40CH78"/>
<feature type="region of interest" description="Disordered" evidence="10">
    <location>
        <begin position="35"/>
        <end position="102"/>
    </location>
</feature>
<dbReference type="SUPFAM" id="SSF55315">
    <property type="entry name" value="L30e-like"/>
    <property type="match status" value="1"/>
</dbReference>
<dbReference type="EMBL" id="JAULSV010000007">
    <property type="protein sequence ID" value="KAK0638736.1"/>
    <property type="molecule type" value="Genomic_DNA"/>
</dbReference>
<evidence type="ECO:0000256" key="7">
    <source>
        <dbReference type="ARBA" id="ARBA00022946"/>
    </source>
</evidence>
<dbReference type="Pfam" id="PF00588">
    <property type="entry name" value="SpoU_methylase"/>
    <property type="match status" value="1"/>
</dbReference>
<dbReference type="GO" id="GO:0016435">
    <property type="term" value="F:rRNA (guanine) methyltransferase activity"/>
    <property type="evidence" value="ECO:0007669"/>
    <property type="project" value="TreeGrafter"/>
</dbReference>
<dbReference type="InterPro" id="IPR013123">
    <property type="entry name" value="SpoU_subst-bd"/>
</dbReference>
<feature type="region of interest" description="Disordered" evidence="10">
    <location>
        <begin position="145"/>
        <end position="272"/>
    </location>
</feature>
<keyword evidence="13" id="KW-1185">Reference proteome</keyword>
<evidence type="ECO:0000256" key="4">
    <source>
        <dbReference type="ARBA" id="ARBA00022603"/>
    </source>
</evidence>
<dbReference type="InterPro" id="IPR047182">
    <property type="entry name" value="MRM1"/>
</dbReference>
<evidence type="ECO:0000256" key="5">
    <source>
        <dbReference type="ARBA" id="ARBA00022679"/>
    </source>
</evidence>
<organism evidence="12 13">
    <name type="scientific">Cercophora newfieldiana</name>
    <dbReference type="NCBI Taxonomy" id="92897"/>
    <lineage>
        <taxon>Eukaryota</taxon>
        <taxon>Fungi</taxon>
        <taxon>Dikarya</taxon>
        <taxon>Ascomycota</taxon>
        <taxon>Pezizomycotina</taxon>
        <taxon>Sordariomycetes</taxon>
        <taxon>Sordariomycetidae</taxon>
        <taxon>Sordariales</taxon>
        <taxon>Lasiosphaeriaceae</taxon>
        <taxon>Cercophora</taxon>
    </lineage>
</organism>
<evidence type="ECO:0000256" key="6">
    <source>
        <dbReference type="ARBA" id="ARBA00022691"/>
    </source>
</evidence>
<dbReference type="Proteomes" id="UP001174936">
    <property type="component" value="Unassembled WGS sequence"/>
</dbReference>
<dbReference type="InterPro" id="IPR029026">
    <property type="entry name" value="tRNA_m1G_MTases_N"/>
</dbReference>
<evidence type="ECO:0000256" key="10">
    <source>
        <dbReference type="SAM" id="MobiDB-lite"/>
    </source>
</evidence>
<dbReference type="CDD" id="cd18105">
    <property type="entry name" value="SpoU-like_MRM1"/>
    <property type="match status" value="1"/>
</dbReference>
<evidence type="ECO:0000256" key="1">
    <source>
        <dbReference type="ARBA" id="ARBA00004173"/>
    </source>
</evidence>
<dbReference type="GO" id="GO:0003723">
    <property type="term" value="F:RNA binding"/>
    <property type="evidence" value="ECO:0007669"/>
    <property type="project" value="InterPro"/>
</dbReference>
<evidence type="ECO:0000313" key="12">
    <source>
        <dbReference type="EMBL" id="KAK0638736.1"/>
    </source>
</evidence>
<comment type="caution">
    <text evidence="12">The sequence shown here is derived from an EMBL/GenBank/DDBJ whole genome shotgun (WGS) entry which is preliminary data.</text>
</comment>
<keyword evidence="4" id="KW-0489">Methyltransferase</keyword>
<dbReference type="GO" id="GO:0005739">
    <property type="term" value="C:mitochondrion"/>
    <property type="evidence" value="ECO:0007669"/>
    <property type="project" value="UniProtKB-SubCell"/>
</dbReference>
<accession>A0AA40CH78</accession>
<feature type="compositionally biased region" description="Basic and acidic residues" evidence="10">
    <location>
        <begin position="78"/>
        <end position="89"/>
    </location>
</feature>
<proteinExistence type="inferred from homology"/>
<dbReference type="InterPro" id="IPR029064">
    <property type="entry name" value="Ribosomal_eL30-like_sf"/>
</dbReference>
<sequence length="605" mass="66845">MTLTSLCRALRPLTLETTSSARTYASLSGIHNGLRRSERVRPQGARVSEDGRPLTYRERQQARKEAPQPTFRIRKGKKDITEYPDEAKPQSRRARFFDPDSPFGKKSLVYKLKSGQLKDELEALQEREPKARDAIEDVFADKIKAFGAGREEPEERSRSGRESRGFSDRAGRGMSDRLGRGRSGGREMRSPREPRSMGRSAPTPTDPRDFSRQFERRPPRESEDARSQDARPPRGLGRRDFEAAPSSGPRSTSEPEDRPMREQRDHRDHPVSIPYTTAASQFLYGKSVVEAALQGGQRQLYKLYIYHGRNTDPKSRSTGLYHHTRTTQDATIERLALAKRVEIIKFGDEGLRLMDKMAGGRPHNNYILEASPLPQLPVISLGPLSDSSTTSGFSISRAHQSAEETALTGSSTFIPTPANDTHKPLIILLHGVLDPGNVGAILRSASFLGATAIATTKRGSAPLTPIALKAAAGASESLTLLTIDSVERFLEESRDNGWTVYAAVPPPANGKHPRPHMDMREIEEADPLREKPCVLVLGSEGEGLGKQILRRTDCDVNIPNVLGTEIVDSLNVSVAAGLLCNAFLRGKIGERMAKEKEGRDAFSLF</sequence>
<reference evidence="12" key="1">
    <citation type="submission" date="2023-06" db="EMBL/GenBank/DDBJ databases">
        <title>Genome-scale phylogeny and comparative genomics of the fungal order Sordariales.</title>
        <authorList>
            <consortium name="Lawrence Berkeley National Laboratory"/>
            <person name="Hensen N."/>
            <person name="Bonometti L."/>
            <person name="Westerberg I."/>
            <person name="Brannstrom I.O."/>
            <person name="Guillou S."/>
            <person name="Cros-Aarteil S."/>
            <person name="Calhoun S."/>
            <person name="Haridas S."/>
            <person name="Kuo A."/>
            <person name="Mondo S."/>
            <person name="Pangilinan J."/>
            <person name="Riley R."/>
            <person name="Labutti K."/>
            <person name="Andreopoulos B."/>
            <person name="Lipzen A."/>
            <person name="Chen C."/>
            <person name="Yanf M."/>
            <person name="Daum C."/>
            <person name="Ng V."/>
            <person name="Clum A."/>
            <person name="Steindorff A."/>
            <person name="Ohm R."/>
            <person name="Martin F."/>
            <person name="Silar P."/>
            <person name="Natvig D."/>
            <person name="Lalanne C."/>
            <person name="Gautier V."/>
            <person name="Ament-Velasquez S.L."/>
            <person name="Kruys A."/>
            <person name="Hutchinson M.I."/>
            <person name="Powell A.J."/>
            <person name="Barry K."/>
            <person name="Miller A.N."/>
            <person name="Grigoriev I.V."/>
            <person name="Debuchy R."/>
            <person name="Gladieux P."/>
            <person name="Thoren M.H."/>
            <person name="Johannesson H."/>
        </authorList>
    </citation>
    <scope>NUCLEOTIDE SEQUENCE</scope>
    <source>
        <strain evidence="12">SMH2532-1</strain>
    </source>
</reference>
<feature type="compositionally biased region" description="Basic and acidic residues" evidence="10">
    <location>
        <begin position="35"/>
        <end position="66"/>
    </location>
</feature>
<evidence type="ECO:0000256" key="2">
    <source>
        <dbReference type="ARBA" id="ARBA00007228"/>
    </source>
</evidence>
<dbReference type="InterPro" id="IPR029028">
    <property type="entry name" value="Alpha/beta_knot_MTases"/>
</dbReference>
<dbReference type="InterPro" id="IPR001537">
    <property type="entry name" value="SpoU_MeTrfase"/>
</dbReference>
<dbReference type="PANTHER" id="PTHR46103:SF1">
    <property type="entry name" value="RRNA METHYLTRANSFERASE 1, MITOCHONDRIAL"/>
    <property type="match status" value="1"/>
</dbReference>
<dbReference type="Gene3D" id="3.30.1330.30">
    <property type="match status" value="1"/>
</dbReference>
<dbReference type="InterPro" id="IPR047261">
    <property type="entry name" value="MRM1_MeTrfase_dom"/>
</dbReference>
<evidence type="ECO:0000259" key="11">
    <source>
        <dbReference type="SMART" id="SM00967"/>
    </source>
</evidence>
<keyword evidence="5" id="KW-0808">Transferase</keyword>
<comment type="similarity">
    <text evidence="2">Belongs to the class IV-like SAM-binding methyltransferase superfamily. RNA methyltransferase TrmH family.</text>
</comment>